<gene>
    <name evidence="1" type="ORF">PECAL_4P19440</name>
</gene>
<reference evidence="1" key="1">
    <citation type="submission" date="2021-11" db="EMBL/GenBank/DDBJ databases">
        <authorList>
            <consortium name="Genoscope - CEA"/>
            <person name="William W."/>
        </authorList>
    </citation>
    <scope>NUCLEOTIDE SEQUENCE</scope>
</reference>
<sequence length="273" mass="29933">MVVPADVVQAARDGDLAVLEAYFASEPRDVDDDCETVPGRTMPVQLLSIALAPDSPGIGDDEGKIRVIKLLLTHGADPNRRNGWGYVPLGYPMSRCEVNGTPRLVKLLLASGSDVRVMGYERSGITTSFVGLLLDDPARVLITGPRPFKNHLEVLKMLLRAGSSLDNCKAGSVIHGPAPKDAEWCIQRAELHSHVALALAADADWVAMKAIVAGVRREGSWKAYCRVEHKRLLRLRSYLVRGYAETTDARVDRILRLPNGACWNVLAYWREAA</sequence>
<dbReference type="EMBL" id="CAKKNE010000004">
    <property type="protein sequence ID" value="CAH0374646.1"/>
    <property type="molecule type" value="Genomic_DNA"/>
</dbReference>
<name>A0A8J2SPI1_9STRA</name>
<dbReference type="AlphaFoldDB" id="A0A8J2SPI1"/>
<evidence type="ECO:0000313" key="2">
    <source>
        <dbReference type="Proteomes" id="UP000789595"/>
    </source>
</evidence>
<dbReference type="Gene3D" id="1.25.40.20">
    <property type="entry name" value="Ankyrin repeat-containing domain"/>
    <property type="match status" value="1"/>
</dbReference>
<dbReference type="InterPro" id="IPR036770">
    <property type="entry name" value="Ankyrin_rpt-contain_sf"/>
</dbReference>
<dbReference type="OrthoDB" id="4772757at2759"/>
<proteinExistence type="predicted"/>
<comment type="caution">
    <text evidence="1">The sequence shown here is derived from an EMBL/GenBank/DDBJ whole genome shotgun (WGS) entry which is preliminary data.</text>
</comment>
<keyword evidence="2" id="KW-1185">Reference proteome</keyword>
<organism evidence="1 2">
    <name type="scientific">Pelagomonas calceolata</name>
    <dbReference type="NCBI Taxonomy" id="35677"/>
    <lineage>
        <taxon>Eukaryota</taxon>
        <taxon>Sar</taxon>
        <taxon>Stramenopiles</taxon>
        <taxon>Ochrophyta</taxon>
        <taxon>Pelagophyceae</taxon>
        <taxon>Pelagomonadales</taxon>
        <taxon>Pelagomonadaceae</taxon>
        <taxon>Pelagomonas</taxon>
    </lineage>
</organism>
<evidence type="ECO:0000313" key="1">
    <source>
        <dbReference type="EMBL" id="CAH0374646.1"/>
    </source>
</evidence>
<dbReference type="Proteomes" id="UP000789595">
    <property type="component" value="Unassembled WGS sequence"/>
</dbReference>
<dbReference type="SUPFAM" id="SSF48403">
    <property type="entry name" value="Ankyrin repeat"/>
    <property type="match status" value="1"/>
</dbReference>
<accession>A0A8J2SPI1</accession>
<protein>
    <submittedName>
        <fullName evidence="1">Uncharacterized protein</fullName>
    </submittedName>
</protein>